<feature type="domain" description="N-acetyltransferase" evidence="3">
    <location>
        <begin position="6"/>
        <end position="154"/>
    </location>
</feature>
<dbReference type="InterPro" id="IPR000182">
    <property type="entry name" value="GNAT_dom"/>
</dbReference>
<dbReference type="InterPro" id="IPR050680">
    <property type="entry name" value="YpeA/RimI_acetyltransf"/>
</dbReference>
<dbReference type="Proteomes" id="UP001465153">
    <property type="component" value="Unassembled WGS sequence"/>
</dbReference>
<evidence type="ECO:0000313" key="4">
    <source>
        <dbReference type="EMBL" id="GAA6167958.1"/>
    </source>
</evidence>
<dbReference type="PROSITE" id="PS51186">
    <property type="entry name" value="GNAT"/>
    <property type="match status" value="1"/>
</dbReference>
<dbReference type="SUPFAM" id="SSF55729">
    <property type="entry name" value="Acyl-CoA N-acyltransferases (Nat)"/>
    <property type="match status" value="1"/>
</dbReference>
<reference evidence="4 5" key="1">
    <citation type="submission" date="2024-04" db="EMBL/GenBank/DDBJ databases">
        <title>Draft genome sequence of Sessilibacter corallicola NBRC 116591.</title>
        <authorList>
            <person name="Miyakawa T."/>
            <person name="Kusuya Y."/>
            <person name="Miura T."/>
        </authorList>
    </citation>
    <scope>NUCLEOTIDE SEQUENCE [LARGE SCALE GENOMIC DNA]</scope>
    <source>
        <strain evidence="4 5">KU-00831-HH</strain>
    </source>
</reference>
<evidence type="ECO:0000313" key="5">
    <source>
        <dbReference type="Proteomes" id="UP001465153"/>
    </source>
</evidence>
<sequence>MSESRFTVRQGTLEDAEIIVEFNQAMAMETEDKTLDNTILTNGVTRLISEPERGFYLVASENDTIAGSLMITKEWSDWRNQEFWWIQSVYVAPEFRRQGVYRLLYQSVKELADQQNNVCGFRLYVEKENRVAQTTYENLGMEESYYLMYEQANH</sequence>
<organism evidence="4 5">
    <name type="scientific">Sessilibacter corallicola</name>
    <dbReference type="NCBI Taxonomy" id="2904075"/>
    <lineage>
        <taxon>Bacteria</taxon>
        <taxon>Pseudomonadati</taxon>
        <taxon>Pseudomonadota</taxon>
        <taxon>Gammaproteobacteria</taxon>
        <taxon>Cellvibrionales</taxon>
        <taxon>Cellvibrionaceae</taxon>
        <taxon>Sessilibacter</taxon>
    </lineage>
</organism>
<name>A0ABQ0A8J1_9GAMM</name>
<gene>
    <name evidence="4" type="ORF">NBRC116591_17690</name>
</gene>
<comment type="caution">
    <text evidence="4">The sequence shown here is derived from an EMBL/GenBank/DDBJ whole genome shotgun (WGS) entry which is preliminary data.</text>
</comment>
<evidence type="ECO:0000259" key="3">
    <source>
        <dbReference type="PROSITE" id="PS51186"/>
    </source>
</evidence>
<accession>A0ABQ0A8J1</accession>
<keyword evidence="5" id="KW-1185">Reference proteome</keyword>
<keyword evidence="1" id="KW-0808">Transferase</keyword>
<keyword evidence="2" id="KW-0012">Acyltransferase</keyword>
<dbReference type="RefSeq" id="WP_353302616.1">
    <property type="nucleotide sequence ID" value="NZ_BAABWN010000005.1"/>
</dbReference>
<protein>
    <submittedName>
        <fullName evidence="4">GNAT family N-acetyltransferase</fullName>
    </submittedName>
</protein>
<dbReference type="InterPro" id="IPR016181">
    <property type="entry name" value="Acyl_CoA_acyltransferase"/>
</dbReference>
<dbReference type="EMBL" id="BAABWN010000005">
    <property type="protein sequence ID" value="GAA6167958.1"/>
    <property type="molecule type" value="Genomic_DNA"/>
</dbReference>
<proteinExistence type="predicted"/>
<dbReference type="Pfam" id="PF00583">
    <property type="entry name" value="Acetyltransf_1"/>
    <property type="match status" value="1"/>
</dbReference>
<evidence type="ECO:0000256" key="1">
    <source>
        <dbReference type="ARBA" id="ARBA00022679"/>
    </source>
</evidence>
<dbReference type="PANTHER" id="PTHR43420">
    <property type="entry name" value="ACETYLTRANSFERASE"/>
    <property type="match status" value="1"/>
</dbReference>
<evidence type="ECO:0000256" key="2">
    <source>
        <dbReference type="ARBA" id="ARBA00023315"/>
    </source>
</evidence>
<dbReference type="Gene3D" id="3.40.630.30">
    <property type="match status" value="1"/>
</dbReference>
<dbReference type="CDD" id="cd04301">
    <property type="entry name" value="NAT_SF"/>
    <property type="match status" value="1"/>
</dbReference>